<keyword evidence="4 6" id="KW-1133">Transmembrane helix</keyword>
<comment type="subcellular location">
    <subcellularLocation>
        <location evidence="1">Cell membrane</location>
        <topology evidence="1">Multi-pass membrane protein</topology>
    </subcellularLocation>
</comment>
<keyword evidence="9" id="KW-1185">Reference proteome</keyword>
<keyword evidence="2" id="KW-1003">Cell membrane</keyword>
<dbReference type="Proteomes" id="UP001501442">
    <property type="component" value="Unassembled WGS sequence"/>
</dbReference>
<dbReference type="EMBL" id="BAABHK010000003">
    <property type="protein sequence ID" value="GAA4625521.1"/>
    <property type="molecule type" value="Genomic_DNA"/>
</dbReference>
<protein>
    <submittedName>
        <fullName evidence="8">MFS transporter</fullName>
    </submittedName>
</protein>
<organism evidence="8 9">
    <name type="scientific">Actinoallomurus vinaceus</name>
    <dbReference type="NCBI Taxonomy" id="1080074"/>
    <lineage>
        <taxon>Bacteria</taxon>
        <taxon>Bacillati</taxon>
        <taxon>Actinomycetota</taxon>
        <taxon>Actinomycetes</taxon>
        <taxon>Streptosporangiales</taxon>
        <taxon>Thermomonosporaceae</taxon>
        <taxon>Actinoallomurus</taxon>
    </lineage>
</organism>
<evidence type="ECO:0000256" key="6">
    <source>
        <dbReference type="SAM" id="Phobius"/>
    </source>
</evidence>
<accession>A0ABP8U7H1</accession>
<feature type="transmembrane region" description="Helical" evidence="6">
    <location>
        <begin position="155"/>
        <end position="174"/>
    </location>
</feature>
<comment type="caution">
    <text evidence="8">The sequence shown here is derived from an EMBL/GenBank/DDBJ whole genome shotgun (WGS) entry which is preliminary data.</text>
</comment>
<dbReference type="PANTHER" id="PTHR43124">
    <property type="entry name" value="PURINE EFFLUX PUMP PBUE"/>
    <property type="match status" value="1"/>
</dbReference>
<feature type="transmembrane region" description="Helical" evidence="6">
    <location>
        <begin position="32"/>
        <end position="54"/>
    </location>
</feature>
<feature type="transmembrane region" description="Helical" evidence="6">
    <location>
        <begin position="350"/>
        <end position="369"/>
    </location>
</feature>
<dbReference type="InterPro" id="IPR011701">
    <property type="entry name" value="MFS"/>
</dbReference>
<feature type="transmembrane region" description="Helical" evidence="6">
    <location>
        <begin position="122"/>
        <end position="143"/>
    </location>
</feature>
<keyword evidence="5 6" id="KW-0472">Membrane</keyword>
<feature type="transmembrane region" description="Helical" evidence="6">
    <location>
        <begin position="261"/>
        <end position="283"/>
    </location>
</feature>
<feature type="domain" description="Major facilitator superfamily (MFS) profile" evidence="7">
    <location>
        <begin position="23"/>
        <end position="402"/>
    </location>
</feature>
<dbReference type="InterPro" id="IPR050189">
    <property type="entry name" value="MFS_Efflux_Transporters"/>
</dbReference>
<feature type="transmembrane region" description="Helical" evidence="6">
    <location>
        <begin position="381"/>
        <end position="400"/>
    </location>
</feature>
<evidence type="ECO:0000313" key="8">
    <source>
        <dbReference type="EMBL" id="GAA4625521.1"/>
    </source>
</evidence>
<name>A0ABP8U7H1_9ACTN</name>
<evidence type="ECO:0000256" key="2">
    <source>
        <dbReference type="ARBA" id="ARBA00022475"/>
    </source>
</evidence>
<evidence type="ECO:0000256" key="3">
    <source>
        <dbReference type="ARBA" id="ARBA00022692"/>
    </source>
</evidence>
<evidence type="ECO:0000256" key="4">
    <source>
        <dbReference type="ARBA" id="ARBA00022989"/>
    </source>
</evidence>
<reference evidence="9" key="1">
    <citation type="journal article" date="2019" name="Int. J. Syst. Evol. Microbiol.">
        <title>The Global Catalogue of Microorganisms (GCM) 10K type strain sequencing project: providing services to taxonomists for standard genome sequencing and annotation.</title>
        <authorList>
            <consortium name="The Broad Institute Genomics Platform"/>
            <consortium name="The Broad Institute Genome Sequencing Center for Infectious Disease"/>
            <person name="Wu L."/>
            <person name="Ma J."/>
        </authorList>
    </citation>
    <scope>NUCLEOTIDE SEQUENCE [LARGE SCALE GENOMIC DNA]</scope>
    <source>
        <strain evidence="9">JCM 17939</strain>
    </source>
</reference>
<evidence type="ECO:0000313" key="9">
    <source>
        <dbReference type="Proteomes" id="UP001501442"/>
    </source>
</evidence>
<dbReference type="PROSITE" id="PS50850">
    <property type="entry name" value="MFS"/>
    <property type="match status" value="1"/>
</dbReference>
<proteinExistence type="predicted"/>
<dbReference type="Pfam" id="PF07690">
    <property type="entry name" value="MFS_1"/>
    <property type="match status" value="1"/>
</dbReference>
<keyword evidence="3 6" id="KW-0812">Transmembrane</keyword>
<dbReference type="PANTHER" id="PTHR43124:SF3">
    <property type="entry name" value="CHLORAMPHENICOL EFFLUX PUMP RV0191"/>
    <property type="match status" value="1"/>
</dbReference>
<feature type="transmembrane region" description="Helical" evidence="6">
    <location>
        <begin position="97"/>
        <end position="116"/>
    </location>
</feature>
<evidence type="ECO:0000256" key="1">
    <source>
        <dbReference type="ARBA" id="ARBA00004651"/>
    </source>
</evidence>
<feature type="transmembrane region" description="Helical" evidence="6">
    <location>
        <begin position="319"/>
        <end position="338"/>
    </location>
</feature>
<evidence type="ECO:0000259" key="7">
    <source>
        <dbReference type="PROSITE" id="PS50850"/>
    </source>
</evidence>
<feature type="transmembrane region" description="Helical" evidence="6">
    <location>
        <begin position="295"/>
        <end position="313"/>
    </location>
</feature>
<gene>
    <name evidence="8" type="ORF">GCM10023196_030010</name>
</gene>
<dbReference type="InterPro" id="IPR036259">
    <property type="entry name" value="MFS_trans_sf"/>
</dbReference>
<feature type="transmembrane region" description="Helical" evidence="6">
    <location>
        <begin position="180"/>
        <end position="201"/>
    </location>
</feature>
<dbReference type="SUPFAM" id="SSF103473">
    <property type="entry name" value="MFS general substrate transporter"/>
    <property type="match status" value="1"/>
</dbReference>
<dbReference type="RefSeq" id="WP_345431367.1">
    <property type="nucleotide sequence ID" value="NZ_BAABHK010000003.1"/>
</dbReference>
<feature type="transmembrane region" description="Helical" evidence="6">
    <location>
        <begin position="66"/>
        <end position="85"/>
    </location>
</feature>
<sequence length="402" mass="40462">MTTLISSHRIAAPAAEGGAPAKTAHAPFLPTLVTFVATALLATGQLYGVIPLLGAMGREWHAPASALTWMASAFGFGYAAGFLVFGPLSDRFGRRRIIVTGIAATAVTTALVSLAPGLGAAIALRVLQGVTTAAFAPVAFTYIAERAEQRHRATLLSAVIGAFLASAVFGQLAAQGIAAVAGWRAVFAVFAVAFALVAAALRKVMLPGRPDTAGSPLDAYRAMPRLLAHRRLIPLYLATPVVLGSFVALYTGLALTGAAGGAAALLALRAAALPAIIAIPFVTPALQRFHGAHRATGALTLTAVAAALIGFAHPGTLGLAILLNAFVAGIGLTAPALIETIGGHAGPARGTAVSLFTFILFVGASFGPQVAGALSAHGLPALAYVLGALLALGATLTLTARR</sequence>
<feature type="transmembrane region" description="Helical" evidence="6">
    <location>
        <begin position="233"/>
        <end position="255"/>
    </location>
</feature>
<evidence type="ECO:0000256" key="5">
    <source>
        <dbReference type="ARBA" id="ARBA00023136"/>
    </source>
</evidence>
<dbReference type="Gene3D" id="1.20.1250.20">
    <property type="entry name" value="MFS general substrate transporter like domains"/>
    <property type="match status" value="1"/>
</dbReference>
<dbReference type="InterPro" id="IPR020846">
    <property type="entry name" value="MFS_dom"/>
</dbReference>